<evidence type="ECO:0000313" key="3">
    <source>
        <dbReference type="EMBL" id="PHN03090.1"/>
    </source>
</evidence>
<dbReference type="Proteomes" id="UP000223913">
    <property type="component" value="Unassembled WGS sequence"/>
</dbReference>
<sequence>MTYQYIQLAYLDTIAGDDPQLRQTLLEMVQAELSAAVPEMNQALEDQQWEELHSIVHKLKSTLAFIGNQELTTLNQDMLSCLEERNYEADFGTWLSKYDHLSGPIRKELQQELAN</sequence>
<evidence type="ECO:0000256" key="1">
    <source>
        <dbReference type="PROSITE-ProRule" id="PRU00110"/>
    </source>
</evidence>
<dbReference type="SUPFAM" id="SSF47226">
    <property type="entry name" value="Histidine-containing phosphotransfer domain, HPT domain"/>
    <property type="match status" value="1"/>
</dbReference>
<accession>A0A2D0N3W8</accession>
<dbReference type="InterPro" id="IPR008207">
    <property type="entry name" value="Sig_transdc_His_kin_Hpt_dom"/>
</dbReference>
<name>A0A2D0N3W8_FLAN2</name>
<dbReference type="EMBL" id="PDUD01000034">
    <property type="protein sequence ID" value="PHN03090.1"/>
    <property type="molecule type" value="Genomic_DNA"/>
</dbReference>
<dbReference type="GO" id="GO:0004672">
    <property type="term" value="F:protein kinase activity"/>
    <property type="evidence" value="ECO:0007669"/>
    <property type="project" value="UniProtKB-ARBA"/>
</dbReference>
<keyword evidence="4" id="KW-1185">Reference proteome</keyword>
<dbReference type="PROSITE" id="PS50894">
    <property type="entry name" value="HPT"/>
    <property type="match status" value="1"/>
</dbReference>
<dbReference type="OrthoDB" id="982275at2"/>
<dbReference type="RefSeq" id="WP_099153531.1">
    <property type="nucleotide sequence ID" value="NZ_PDUD01000034.1"/>
</dbReference>
<proteinExistence type="predicted"/>
<comment type="caution">
    <text evidence="3">The sequence shown here is derived from an EMBL/GenBank/DDBJ whole genome shotgun (WGS) entry which is preliminary data.</text>
</comment>
<reference evidence="3 4" key="1">
    <citation type="submission" date="2017-10" db="EMBL/GenBank/DDBJ databases">
        <title>The draft genome sequence of Lewinella nigricans NBRC 102662.</title>
        <authorList>
            <person name="Wang K."/>
        </authorList>
    </citation>
    <scope>NUCLEOTIDE SEQUENCE [LARGE SCALE GENOMIC DNA]</scope>
    <source>
        <strain evidence="3 4">NBRC 102662</strain>
    </source>
</reference>
<gene>
    <name evidence="3" type="ORF">CRP01_28845</name>
</gene>
<organism evidence="3 4">
    <name type="scientific">Flavilitoribacter nigricans (strain ATCC 23147 / DSM 23189 / NBRC 102662 / NCIMB 1420 / SS-2)</name>
    <name type="common">Lewinella nigricans</name>
    <dbReference type="NCBI Taxonomy" id="1122177"/>
    <lineage>
        <taxon>Bacteria</taxon>
        <taxon>Pseudomonadati</taxon>
        <taxon>Bacteroidota</taxon>
        <taxon>Saprospiria</taxon>
        <taxon>Saprospirales</taxon>
        <taxon>Lewinellaceae</taxon>
        <taxon>Flavilitoribacter</taxon>
    </lineage>
</organism>
<dbReference type="GO" id="GO:0000160">
    <property type="term" value="P:phosphorelay signal transduction system"/>
    <property type="evidence" value="ECO:0007669"/>
    <property type="project" value="InterPro"/>
</dbReference>
<feature type="domain" description="HPt" evidence="2">
    <location>
        <begin position="18"/>
        <end position="115"/>
    </location>
</feature>
<dbReference type="Pfam" id="PF01627">
    <property type="entry name" value="Hpt"/>
    <property type="match status" value="1"/>
</dbReference>
<evidence type="ECO:0000259" key="2">
    <source>
        <dbReference type="PROSITE" id="PS50894"/>
    </source>
</evidence>
<dbReference type="Gene3D" id="1.20.120.160">
    <property type="entry name" value="HPT domain"/>
    <property type="match status" value="1"/>
</dbReference>
<evidence type="ECO:0000313" key="4">
    <source>
        <dbReference type="Proteomes" id="UP000223913"/>
    </source>
</evidence>
<feature type="modified residue" description="Phosphohistidine" evidence="1">
    <location>
        <position position="57"/>
    </location>
</feature>
<dbReference type="InterPro" id="IPR036641">
    <property type="entry name" value="HPT_dom_sf"/>
</dbReference>
<dbReference type="AlphaFoldDB" id="A0A2D0N3W8"/>
<protein>
    <recommendedName>
        <fullName evidence="2">HPt domain-containing protein</fullName>
    </recommendedName>
</protein>
<keyword evidence="1" id="KW-0597">Phosphoprotein</keyword>